<protein>
    <submittedName>
        <fullName evidence="2 3">Uncharacterized protein</fullName>
    </submittedName>
</protein>
<feature type="compositionally biased region" description="Basic and acidic residues" evidence="1">
    <location>
        <begin position="957"/>
        <end position="973"/>
    </location>
</feature>
<reference evidence="2" key="1">
    <citation type="submission" date="2010-05" db="EMBL/GenBank/DDBJ databases">
        <title>The Genome Sequence of Magnaporthe poae strain ATCC 64411.</title>
        <authorList>
            <consortium name="The Broad Institute Genome Sequencing Platform"/>
            <consortium name="Broad Institute Genome Sequencing Center for Infectious Disease"/>
            <person name="Ma L.-J."/>
            <person name="Dead R."/>
            <person name="Young S."/>
            <person name="Zeng Q."/>
            <person name="Koehrsen M."/>
            <person name="Alvarado L."/>
            <person name="Berlin A."/>
            <person name="Chapman S.B."/>
            <person name="Chen Z."/>
            <person name="Freedman E."/>
            <person name="Gellesch M."/>
            <person name="Goldberg J."/>
            <person name="Griggs A."/>
            <person name="Gujja S."/>
            <person name="Heilman E.R."/>
            <person name="Heiman D."/>
            <person name="Hepburn T."/>
            <person name="Howarth C."/>
            <person name="Jen D."/>
            <person name="Larson L."/>
            <person name="Mehta T."/>
            <person name="Neiman D."/>
            <person name="Pearson M."/>
            <person name="Roberts A."/>
            <person name="Saif S."/>
            <person name="Shea T."/>
            <person name="Shenoy N."/>
            <person name="Sisk P."/>
            <person name="Stolte C."/>
            <person name="Sykes S."/>
            <person name="Walk T."/>
            <person name="White J."/>
            <person name="Yandava C."/>
            <person name="Haas B."/>
            <person name="Nusbaum C."/>
            <person name="Birren B."/>
        </authorList>
    </citation>
    <scope>NUCLEOTIDE SEQUENCE</scope>
    <source>
        <strain evidence="2">ATCC 64411</strain>
    </source>
</reference>
<feature type="region of interest" description="Disordered" evidence="1">
    <location>
        <begin position="50"/>
        <end position="136"/>
    </location>
</feature>
<dbReference type="STRING" id="644358.A0A0C4DP12"/>
<feature type="compositionally biased region" description="Basic and acidic residues" evidence="1">
    <location>
        <begin position="118"/>
        <end position="136"/>
    </location>
</feature>
<proteinExistence type="predicted"/>
<name>A0A0C4DP12_MAGP6</name>
<feature type="region of interest" description="Disordered" evidence="1">
    <location>
        <begin position="602"/>
        <end position="765"/>
    </location>
</feature>
<evidence type="ECO:0000313" key="2">
    <source>
        <dbReference type="EMBL" id="KLU82490.1"/>
    </source>
</evidence>
<feature type="compositionally biased region" description="Basic and acidic residues" evidence="1">
    <location>
        <begin position="59"/>
        <end position="89"/>
    </location>
</feature>
<feature type="compositionally biased region" description="Low complexity" evidence="1">
    <location>
        <begin position="1173"/>
        <end position="1183"/>
    </location>
</feature>
<feature type="region of interest" description="Disordered" evidence="1">
    <location>
        <begin position="1375"/>
        <end position="1397"/>
    </location>
</feature>
<accession>A0A0C4DP12</accession>
<feature type="region of interest" description="Disordered" evidence="1">
    <location>
        <begin position="1173"/>
        <end position="1254"/>
    </location>
</feature>
<feature type="compositionally biased region" description="Acidic residues" evidence="1">
    <location>
        <begin position="90"/>
        <end position="100"/>
    </location>
</feature>
<evidence type="ECO:0000313" key="3">
    <source>
        <dbReference type="EnsemblFungi" id="MAPG_01562T0"/>
    </source>
</evidence>
<dbReference type="VEuPathDB" id="FungiDB:MAPG_01562"/>
<feature type="compositionally biased region" description="Acidic residues" evidence="1">
    <location>
        <begin position="452"/>
        <end position="468"/>
    </location>
</feature>
<keyword evidence="4" id="KW-1185">Reference proteome</keyword>
<dbReference type="EMBL" id="ADBL01000379">
    <property type="status" value="NOT_ANNOTATED_CDS"/>
    <property type="molecule type" value="Genomic_DNA"/>
</dbReference>
<feature type="region of interest" description="Disordered" evidence="1">
    <location>
        <begin position="360"/>
        <end position="589"/>
    </location>
</feature>
<feature type="compositionally biased region" description="Basic and acidic residues" evidence="1">
    <location>
        <begin position="1376"/>
        <end position="1391"/>
    </location>
</feature>
<evidence type="ECO:0000256" key="1">
    <source>
        <dbReference type="SAM" id="MobiDB-lite"/>
    </source>
</evidence>
<feature type="compositionally biased region" description="Low complexity" evidence="1">
    <location>
        <begin position="1227"/>
        <end position="1238"/>
    </location>
</feature>
<feature type="compositionally biased region" description="Basic and acidic residues" evidence="1">
    <location>
        <begin position="837"/>
        <end position="866"/>
    </location>
</feature>
<feature type="compositionally biased region" description="Basic and acidic residues" evidence="1">
    <location>
        <begin position="1188"/>
        <end position="1200"/>
    </location>
</feature>
<dbReference type="Proteomes" id="UP000011715">
    <property type="component" value="Unassembled WGS sequence"/>
</dbReference>
<feature type="compositionally biased region" description="Basic and acidic residues" evidence="1">
    <location>
        <begin position="1729"/>
        <end position="1739"/>
    </location>
</feature>
<feature type="region of interest" description="Disordered" evidence="1">
    <location>
        <begin position="1674"/>
        <end position="1770"/>
    </location>
</feature>
<organism evidence="3 4">
    <name type="scientific">Magnaporthiopsis poae (strain ATCC 64411 / 73-15)</name>
    <name type="common">Kentucky bluegrass fungus</name>
    <name type="synonym">Magnaporthe poae</name>
    <dbReference type="NCBI Taxonomy" id="644358"/>
    <lineage>
        <taxon>Eukaryota</taxon>
        <taxon>Fungi</taxon>
        <taxon>Dikarya</taxon>
        <taxon>Ascomycota</taxon>
        <taxon>Pezizomycotina</taxon>
        <taxon>Sordariomycetes</taxon>
        <taxon>Sordariomycetidae</taxon>
        <taxon>Magnaporthales</taxon>
        <taxon>Magnaporthaceae</taxon>
        <taxon>Magnaporthiopsis</taxon>
    </lineage>
</organism>
<feature type="region of interest" description="Disordered" evidence="1">
    <location>
        <begin position="883"/>
        <end position="1016"/>
    </location>
</feature>
<dbReference type="EnsemblFungi" id="MAPG_01562T0">
    <property type="protein sequence ID" value="MAPG_01562T0"/>
    <property type="gene ID" value="MAPG_01562"/>
</dbReference>
<evidence type="ECO:0000313" key="4">
    <source>
        <dbReference type="Proteomes" id="UP000011715"/>
    </source>
</evidence>
<reference evidence="3" key="5">
    <citation type="submission" date="2015-06" db="UniProtKB">
        <authorList>
            <consortium name="EnsemblFungi"/>
        </authorList>
    </citation>
    <scope>IDENTIFICATION</scope>
    <source>
        <strain evidence="3">ATCC 64411</strain>
    </source>
</reference>
<dbReference type="eggNOG" id="ENOG502QZ1C">
    <property type="taxonomic scope" value="Eukaryota"/>
</dbReference>
<feature type="compositionally biased region" description="Low complexity" evidence="1">
    <location>
        <begin position="311"/>
        <end position="336"/>
    </location>
</feature>
<reference evidence="3" key="4">
    <citation type="journal article" date="2015" name="G3 (Bethesda)">
        <title>Genome sequences of three phytopathogenic species of the Magnaporthaceae family of fungi.</title>
        <authorList>
            <person name="Okagaki L.H."/>
            <person name="Nunes C.C."/>
            <person name="Sailsbery J."/>
            <person name="Clay B."/>
            <person name="Brown D."/>
            <person name="John T."/>
            <person name="Oh Y."/>
            <person name="Young N."/>
            <person name="Fitzgerald M."/>
            <person name="Haas B.J."/>
            <person name="Zeng Q."/>
            <person name="Young S."/>
            <person name="Adiconis X."/>
            <person name="Fan L."/>
            <person name="Levin J.Z."/>
            <person name="Mitchell T.K."/>
            <person name="Okubara P.A."/>
            <person name="Farman M.L."/>
            <person name="Kohn L.M."/>
            <person name="Birren B."/>
            <person name="Ma L.-J."/>
            <person name="Dean R.A."/>
        </authorList>
    </citation>
    <scope>NUCLEOTIDE SEQUENCE</scope>
    <source>
        <strain evidence="3">ATCC 64411 / 73-15</strain>
    </source>
</reference>
<reference evidence="4" key="2">
    <citation type="submission" date="2010-05" db="EMBL/GenBank/DDBJ databases">
        <title>The genome sequence of Magnaporthe poae strain ATCC 64411.</title>
        <authorList>
            <person name="Ma L.-J."/>
            <person name="Dead R."/>
            <person name="Young S."/>
            <person name="Zeng Q."/>
            <person name="Koehrsen M."/>
            <person name="Alvarado L."/>
            <person name="Berlin A."/>
            <person name="Chapman S.B."/>
            <person name="Chen Z."/>
            <person name="Freedman E."/>
            <person name="Gellesch M."/>
            <person name="Goldberg J."/>
            <person name="Griggs A."/>
            <person name="Gujja S."/>
            <person name="Heilman E.R."/>
            <person name="Heiman D."/>
            <person name="Hepburn T."/>
            <person name="Howarth C."/>
            <person name="Jen D."/>
            <person name="Larson L."/>
            <person name="Mehta T."/>
            <person name="Neiman D."/>
            <person name="Pearson M."/>
            <person name="Roberts A."/>
            <person name="Saif S."/>
            <person name="Shea T."/>
            <person name="Shenoy N."/>
            <person name="Sisk P."/>
            <person name="Stolte C."/>
            <person name="Sykes S."/>
            <person name="Walk T."/>
            <person name="White J."/>
            <person name="Yandava C."/>
            <person name="Haas B."/>
            <person name="Nusbaum C."/>
            <person name="Birren B."/>
        </authorList>
    </citation>
    <scope>NUCLEOTIDE SEQUENCE [LARGE SCALE GENOMIC DNA]</scope>
    <source>
        <strain evidence="4">ATCC 64411 / 73-15</strain>
    </source>
</reference>
<feature type="compositionally biased region" description="Low complexity" evidence="1">
    <location>
        <begin position="382"/>
        <end position="401"/>
    </location>
</feature>
<dbReference type="EMBL" id="GL876966">
    <property type="protein sequence ID" value="KLU82490.1"/>
    <property type="molecule type" value="Genomic_DNA"/>
</dbReference>
<reference evidence="2" key="3">
    <citation type="submission" date="2011-03" db="EMBL/GenBank/DDBJ databases">
        <title>Annotation of Magnaporthe poae ATCC 64411.</title>
        <authorList>
            <person name="Ma L.-J."/>
            <person name="Dead R."/>
            <person name="Young S.K."/>
            <person name="Zeng Q."/>
            <person name="Gargeya S."/>
            <person name="Fitzgerald M."/>
            <person name="Haas B."/>
            <person name="Abouelleil A."/>
            <person name="Alvarado L."/>
            <person name="Arachchi H.M."/>
            <person name="Berlin A."/>
            <person name="Brown A."/>
            <person name="Chapman S.B."/>
            <person name="Chen Z."/>
            <person name="Dunbar C."/>
            <person name="Freedman E."/>
            <person name="Gearin G."/>
            <person name="Gellesch M."/>
            <person name="Goldberg J."/>
            <person name="Griggs A."/>
            <person name="Gujja S."/>
            <person name="Heiman D."/>
            <person name="Howarth C."/>
            <person name="Larson L."/>
            <person name="Lui A."/>
            <person name="MacDonald P.J.P."/>
            <person name="Mehta T."/>
            <person name="Montmayeur A."/>
            <person name="Murphy C."/>
            <person name="Neiman D."/>
            <person name="Pearson M."/>
            <person name="Priest M."/>
            <person name="Roberts A."/>
            <person name="Saif S."/>
            <person name="Shea T."/>
            <person name="Shenoy N."/>
            <person name="Sisk P."/>
            <person name="Stolte C."/>
            <person name="Sykes S."/>
            <person name="Yandava C."/>
            <person name="Wortman J."/>
            <person name="Nusbaum C."/>
            <person name="Birren B."/>
        </authorList>
    </citation>
    <scope>NUCLEOTIDE SEQUENCE</scope>
    <source>
        <strain evidence="2">ATCC 64411</strain>
    </source>
</reference>
<feature type="region of interest" description="Disordered" evidence="1">
    <location>
        <begin position="833"/>
        <end position="869"/>
    </location>
</feature>
<dbReference type="OMA" id="ACENINY"/>
<feature type="region of interest" description="Disordered" evidence="1">
    <location>
        <begin position="1046"/>
        <end position="1155"/>
    </location>
</feature>
<feature type="compositionally biased region" description="Polar residues" evidence="1">
    <location>
        <begin position="1702"/>
        <end position="1717"/>
    </location>
</feature>
<sequence length="1841" mass="193887">MPDVTALVSQMNETLAQIHETIAGLDTAEHDSKLDALEEERESAIQALHESFELESADLDSKRKSRREEIAEQRRKEDEEREARRRREDEELTQNEEAEDEQRQVKLQEQTEDIDEQTDAKMDEVEEEAHRRLEEGERRLVELEEKRKEINRLIDEQMRAPLPPPPVSRKRTRTSLSRGAAAATSRSVSSEMKSKTEVPAAEEKSTTPALVDRSIPVADEIPTSAVGDKSEEKPAFAVVEGKSASDPVDKSVPVADEKPKTAAEKSAAVADQKPTPAAEKPAAAADEMPTAVIGEKPEEKSAPGLVDEPIPAANEKPTPTTEEKPATAVDETPTAVVEEKAEEKSAPALVGKAISVADEKPAAGVDEIPTPDVKEQPEEKTAAAIEEQLAPAATLAAEAKPTPVPEEKPETAGSRDIKAVDTATAKEAPVDALVSAAKVDEHSAPSSAPEPLPEEEAAEEEAAEEEAPVDQSEAPKQAPVIEPPKEDKTAKSETKLAEEHTPEVKANTAPGAAAPVETSEDAVDEAPEAAEVTAKQDAETSHPSAKKQDDEVAAASVSVTKDAAESERLSATPLANAAAVPETSDIPAPGLVSDVAVKAAPEAEILEKAPEPTSPLEDLDLKIKSSALNEPPAANQVEPPVPKEANETTEPAGVTLIHEPPASAKGNTETPATSAVDDGIVRAGLVQASPVHEPAAELPSEVQAVSEPVIEPVATSKETDSHTVAPTPPSPGEAAQPGSVESSEEAHVEHQAQPQQEVTKVQEAKLKTEAGATDISVAQALHTEESIAAGGQRGSDSVLDLDTASEQLNAMTHDIAGPIAVVTPEIAEVKQLGKPALAEKPEHDNVPELKRSETEVSVDSEFHDDYSTEPESALYTREFDFGFPAIASNPPANDLETRAEGSERSLVASQIKGADDKPLSTEPAAQEAATDIRQAEEREEDESSKSDKTAEIVTDNVAKEVPTHDKPTELLDHDESEEAAAPEEPKEAKLETAPVAPASALSADLGAKPSAAPDVAKVEDAVKTGAPVGAGGPIKAQDVVEIKGTAKPEVAAGTEKPVTAEEHIKAEEPVKAEEAAKTEEPTKSQEAIEIKDTAKAEEAARTEEPVKAEEPIKAEEAAKADEPVKADEAAKAEEPVKDEETVKSGEPVKAGEAAKAEVVAKVDETLNARAADTQEAAVAAVQAPMQDEAPKPQDPSKEAGEQLPVPDIAADIATPKQVVDGSQVLTAAEKPVPPVAVVDSEDSHSEASSSGSAFEFDNKLSEISSAHHAGEAVAPMDISDLSSLTQSTYASHEDLVASDAEYEAPQHALAPDASLNVHSASMETQVDTAKTRQAPGLGFGAASGAIPLIEAPAGQQEAAKGQTVHIIPASFAQYESAHEESQYHDSSDHHGAAGLAPLDESPAAVGVQEPMAVPHIGQEADTRGFSEVTNPQAYAAPLQHAIDLQAQPAWSEHAPDLPGPVEIRGQGNETHEKSQQASAMEESTATVSGTDDLFESDSEGSDQSSHGAKAQHEQLEHQAATGSTGQEHVGQHDMSTALESPDAHEPASPAGVPAQTAPEAKPKDTAQVAPADSRPDLTVMTEPISVSPGLPRNIEEDLRTPRALPEATSEQPGAAPMPTPHLAPAAAVGHNEDISPLMLRNQSPIASVKGLAASRHAPRPDSLEFTPLRFPAEVVVEHDSPSRGQSQELGSLEADKHEHHGQQLQGWEQSSLEQHPLSTPRAPRQDSYTAEHDSPDAPRGRSTLASELEQASGGEPYGQADDEMDPDMFVPRDVTHVPWHARTDSVPASLHSRTTLSSAPSSPIHAALQQDNHEPVIRDSWAVVPQSQQDFLAGVGGGLAI</sequence>
<feature type="compositionally biased region" description="Basic and acidic residues" evidence="1">
    <location>
        <begin position="483"/>
        <end position="503"/>
    </location>
</feature>
<feature type="compositionally biased region" description="Basic and acidic residues" evidence="1">
    <location>
        <begin position="534"/>
        <end position="550"/>
    </location>
</feature>
<feature type="compositionally biased region" description="Polar residues" evidence="1">
    <location>
        <begin position="1475"/>
        <end position="1489"/>
    </location>
</feature>
<feature type="region of interest" description="Disordered" evidence="1">
    <location>
        <begin position="1451"/>
        <end position="1624"/>
    </location>
</feature>
<feature type="region of interest" description="Disordered" evidence="1">
    <location>
        <begin position="154"/>
        <end position="347"/>
    </location>
</feature>
<feature type="compositionally biased region" description="Basic and acidic residues" evidence="1">
    <location>
        <begin position="1058"/>
        <end position="1143"/>
    </location>
</feature>
<feature type="compositionally biased region" description="Basic and acidic residues" evidence="1">
    <location>
        <begin position="405"/>
        <end position="419"/>
    </location>
</feature>
<gene>
    <name evidence="2" type="ORF">MAPG_01562</name>
</gene>
<feature type="compositionally biased region" description="Low complexity" evidence="1">
    <location>
        <begin position="273"/>
        <end position="285"/>
    </location>
</feature>
<feature type="compositionally biased region" description="Acidic residues" evidence="1">
    <location>
        <begin position="518"/>
        <end position="528"/>
    </location>
</feature>
<dbReference type="OrthoDB" id="5245577at2759"/>
<feature type="compositionally biased region" description="Basic and acidic residues" evidence="1">
    <location>
        <begin position="192"/>
        <end position="205"/>
    </location>
</feature>
<feature type="compositionally biased region" description="Basic and acidic residues" evidence="1">
    <location>
        <begin position="372"/>
        <end position="381"/>
    </location>
</feature>